<accession>A0ABW2UTC4</accession>
<protein>
    <submittedName>
        <fullName evidence="3">DUF4190 domain-containing protein</fullName>
    </submittedName>
</protein>
<comment type="caution">
    <text evidence="3">The sequence shown here is derived from an EMBL/GenBank/DDBJ whole genome shotgun (WGS) entry which is preliminary data.</text>
</comment>
<evidence type="ECO:0000313" key="4">
    <source>
        <dbReference type="Proteomes" id="UP001596620"/>
    </source>
</evidence>
<reference evidence="4" key="1">
    <citation type="journal article" date="2019" name="Int. J. Syst. Evol. Microbiol.">
        <title>The Global Catalogue of Microorganisms (GCM) 10K type strain sequencing project: providing services to taxonomists for standard genome sequencing and annotation.</title>
        <authorList>
            <consortium name="The Broad Institute Genomics Platform"/>
            <consortium name="The Broad Institute Genome Sequencing Center for Infectious Disease"/>
            <person name="Wu L."/>
            <person name="Ma J."/>
        </authorList>
    </citation>
    <scope>NUCLEOTIDE SEQUENCE [LARGE SCALE GENOMIC DNA]</scope>
    <source>
        <strain evidence="4">JCM 30234</strain>
    </source>
</reference>
<dbReference type="Pfam" id="PF13828">
    <property type="entry name" value="DUF4190"/>
    <property type="match status" value="1"/>
</dbReference>
<organism evidence="3 4">
    <name type="scientific">Lentibacillus kimchii</name>
    <dbReference type="NCBI Taxonomy" id="1542911"/>
    <lineage>
        <taxon>Bacteria</taxon>
        <taxon>Bacillati</taxon>
        <taxon>Bacillota</taxon>
        <taxon>Bacilli</taxon>
        <taxon>Bacillales</taxon>
        <taxon>Bacillaceae</taxon>
        <taxon>Lentibacillus</taxon>
    </lineage>
</organism>
<keyword evidence="4" id="KW-1185">Reference proteome</keyword>
<evidence type="ECO:0000256" key="1">
    <source>
        <dbReference type="SAM" id="Phobius"/>
    </source>
</evidence>
<proteinExistence type="predicted"/>
<feature type="domain" description="DUF4190" evidence="2">
    <location>
        <begin position="13"/>
        <end position="73"/>
    </location>
</feature>
<name>A0ABW2UTC4_9BACI</name>
<keyword evidence="1" id="KW-0472">Membrane</keyword>
<dbReference type="InterPro" id="IPR025241">
    <property type="entry name" value="DUF4190"/>
</dbReference>
<evidence type="ECO:0000259" key="2">
    <source>
        <dbReference type="Pfam" id="PF13828"/>
    </source>
</evidence>
<feature type="transmembrane region" description="Helical" evidence="1">
    <location>
        <begin position="54"/>
        <end position="76"/>
    </location>
</feature>
<dbReference type="RefSeq" id="WP_382358682.1">
    <property type="nucleotide sequence ID" value="NZ_JBHTGR010000016.1"/>
</dbReference>
<evidence type="ECO:0000313" key="3">
    <source>
        <dbReference type="EMBL" id="MFC7747162.1"/>
    </source>
</evidence>
<keyword evidence="1" id="KW-0812">Transmembrane</keyword>
<dbReference type="Proteomes" id="UP001596620">
    <property type="component" value="Unassembled WGS sequence"/>
</dbReference>
<gene>
    <name evidence="3" type="ORF">ACFQU8_07920</name>
</gene>
<keyword evidence="1" id="KW-1133">Transmembrane helix</keyword>
<sequence length="80" mass="8531">MTPQTKQPYSGKAITILVLGILSLVTQEWIGLILGIAGIVLYVKAKNDISQQEVSGKGMAIAGLILSIVGVLMQFFDVID</sequence>
<feature type="transmembrane region" description="Helical" evidence="1">
    <location>
        <begin position="13"/>
        <end position="42"/>
    </location>
</feature>
<dbReference type="EMBL" id="JBHTGR010000016">
    <property type="protein sequence ID" value="MFC7747162.1"/>
    <property type="molecule type" value="Genomic_DNA"/>
</dbReference>